<dbReference type="EMBL" id="JOKZ01000010">
    <property type="protein sequence ID" value="KKP07229.1"/>
    <property type="molecule type" value="Genomic_DNA"/>
</dbReference>
<name>A0A0G0ARW1_TRIHA</name>
<feature type="compositionally biased region" description="Polar residues" evidence="1">
    <location>
        <begin position="545"/>
        <end position="558"/>
    </location>
</feature>
<dbReference type="AlphaFoldDB" id="A0A0G0ARW1"/>
<gene>
    <name evidence="3" type="ORF">THAR02_00659</name>
</gene>
<feature type="region of interest" description="Disordered" evidence="1">
    <location>
        <begin position="395"/>
        <end position="416"/>
    </location>
</feature>
<feature type="region of interest" description="Disordered" evidence="1">
    <location>
        <begin position="165"/>
        <end position="197"/>
    </location>
</feature>
<feature type="region of interest" description="Disordered" evidence="1">
    <location>
        <begin position="460"/>
        <end position="480"/>
    </location>
</feature>
<evidence type="ECO:0000259" key="2">
    <source>
        <dbReference type="Pfam" id="PF24476"/>
    </source>
</evidence>
<dbReference type="Proteomes" id="UP000034112">
    <property type="component" value="Unassembled WGS sequence"/>
</dbReference>
<feature type="compositionally biased region" description="Basic and acidic residues" evidence="1">
    <location>
        <begin position="165"/>
        <end position="177"/>
    </location>
</feature>
<organism evidence="3 4">
    <name type="scientific">Trichoderma harzianum</name>
    <name type="common">Hypocrea lixii</name>
    <dbReference type="NCBI Taxonomy" id="5544"/>
    <lineage>
        <taxon>Eukaryota</taxon>
        <taxon>Fungi</taxon>
        <taxon>Dikarya</taxon>
        <taxon>Ascomycota</taxon>
        <taxon>Pezizomycotina</taxon>
        <taxon>Sordariomycetes</taxon>
        <taxon>Hypocreomycetidae</taxon>
        <taxon>Hypocreales</taxon>
        <taxon>Hypocreaceae</taxon>
        <taxon>Trichoderma</taxon>
    </lineage>
</organism>
<feature type="compositionally biased region" description="Basic and acidic residues" evidence="1">
    <location>
        <begin position="532"/>
        <end position="544"/>
    </location>
</feature>
<evidence type="ECO:0000313" key="3">
    <source>
        <dbReference type="EMBL" id="KKP07229.1"/>
    </source>
</evidence>
<evidence type="ECO:0000313" key="4">
    <source>
        <dbReference type="Proteomes" id="UP000034112"/>
    </source>
</evidence>
<dbReference type="Pfam" id="PF24476">
    <property type="entry name" value="DUF7580"/>
    <property type="match status" value="1"/>
</dbReference>
<dbReference type="InterPro" id="IPR056002">
    <property type="entry name" value="DUF7580"/>
</dbReference>
<feature type="compositionally biased region" description="Polar residues" evidence="1">
    <location>
        <begin position="396"/>
        <end position="408"/>
    </location>
</feature>
<sequence>MEPLSQVELAQRAAQDVAVVAGNLQTKWRGSWFKNYSRQEHIKNLVILATSLMCISFSQDRYEQREHRDQQDDEAVKLETFLCGLELYPTNNLAKFNKQNEPSARFPTLNALVTANPLETIRSASDISILRKVQKSVEEFASASAYITGPYFAFLKSFSGVKDQAKRHAESAQRDPESQLNPKKTKTKSDEDESYPRHVYDTLKQRKARAVGFADKMCYDAVQDETRRDDATSVASSSEFCKLLGKDIGSGSMDVRIKDETLLILNRAVEIEVDIADGRSISLADVLSNNSLVPKTKLILAYILAKSVWQFYDSDFMGVRWTTKSIQLFREREDEDDDDEPGVDWAPYYAFSLEQMTERDSMERLPPGQFLHRYPRVLALGAILYELGQKKRWEKQATSSGPASSTSHIEPPTLEKMINDTSSKIRKGVQKKKWPNISLKNTQTLEEYRVIVANCASENFFRPDPKEKPPNSPAHSLQKTAEELEEELTVAERRAILFKKVVAPLKKMVQTTGWVDELGNIQRYSIEGATARLKDKRPDSEKSGSETLLDTPQTSQEFRTLPREIQDSRTASKFVTNSGSSSLHALNMSN</sequence>
<feature type="compositionally biased region" description="Polar residues" evidence="1">
    <location>
        <begin position="568"/>
        <end position="590"/>
    </location>
</feature>
<feature type="domain" description="DUF7580" evidence="2">
    <location>
        <begin position="292"/>
        <end position="510"/>
    </location>
</feature>
<reference evidence="4" key="1">
    <citation type="journal article" date="2015" name="Genome Announc.">
        <title>Draft whole-genome sequence of the biocontrol agent Trichoderma harzianum T6776.</title>
        <authorList>
            <person name="Baroncelli R."/>
            <person name="Piaggeschi G."/>
            <person name="Fiorini L."/>
            <person name="Bertolini E."/>
            <person name="Zapparata A."/>
            <person name="Pe M.E."/>
            <person name="Sarrocco S."/>
            <person name="Vannacci G."/>
        </authorList>
    </citation>
    <scope>NUCLEOTIDE SEQUENCE [LARGE SCALE GENOMIC DNA]</scope>
    <source>
        <strain evidence="4">T6776</strain>
    </source>
</reference>
<protein>
    <recommendedName>
        <fullName evidence="2">DUF7580 domain-containing protein</fullName>
    </recommendedName>
</protein>
<comment type="caution">
    <text evidence="3">The sequence shown here is derived from an EMBL/GenBank/DDBJ whole genome shotgun (WGS) entry which is preliminary data.</text>
</comment>
<dbReference type="OrthoDB" id="4898576at2759"/>
<accession>A0A0G0ARW1</accession>
<evidence type="ECO:0000256" key="1">
    <source>
        <dbReference type="SAM" id="MobiDB-lite"/>
    </source>
</evidence>
<proteinExistence type="predicted"/>
<feature type="region of interest" description="Disordered" evidence="1">
    <location>
        <begin position="532"/>
        <end position="590"/>
    </location>
</feature>